<organism evidence="3">
    <name type="scientific">viral metagenome</name>
    <dbReference type="NCBI Taxonomy" id="1070528"/>
    <lineage>
        <taxon>unclassified sequences</taxon>
        <taxon>metagenomes</taxon>
        <taxon>organismal metagenomes</taxon>
    </lineage>
</organism>
<dbReference type="PROSITE" id="PS51352">
    <property type="entry name" value="THIOREDOXIN_2"/>
    <property type="match status" value="1"/>
</dbReference>
<dbReference type="EMBL" id="MN738892">
    <property type="protein sequence ID" value="QHT30147.1"/>
    <property type="molecule type" value="Genomic_DNA"/>
</dbReference>
<reference evidence="3" key="1">
    <citation type="journal article" date="2020" name="Nature">
        <title>Giant virus diversity and host interactions through global metagenomics.</title>
        <authorList>
            <person name="Schulz F."/>
            <person name="Roux S."/>
            <person name="Paez-Espino D."/>
            <person name="Jungbluth S."/>
            <person name="Walsh D.A."/>
            <person name="Denef V.J."/>
            <person name="McMahon K.D."/>
            <person name="Konstantinidis K.T."/>
            <person name="Eloe-Fadrosh E.A."/>
            <person name="Kyrpides N.C."/>
            <person name="Woyke T."/>
        </authorList>
    </citation>
    <scope>NUCLEOTIDE SEQUENCE</scope>
    <source>
        <strain evidence="3">GVMAG-M-3300009149-34</strain>
    </source>
</reference>
<evidence type="ECO:0000256" key="1">
    <source>
        <dbReference type="ARBA" id="ARBA00023157"/>
    </source>
</evidence>
<evidence type="ECO:0000259" key="2">
    <source>
        <dbReference type="PROSITE" id="PS51352"/>
    </source>
</evidence>
<dbReference type="CDD" id="cd02947">
    <property type="entry name" value="TRX_family"/>
    <property type="match status" value="1"/>
</dbReference>
<accession>A0A6C0EM77</accession>
<sequence length="112" mass="12526">MPGEIVELTTREEVMEYVKTHQVVIMKFTATWCGPCKRSTPLVNKLFNEMPDNVSMIIVDIDKARDISSAMKIKSVPTMHNFINGAPMDSVIGSKTDNIISFFKKTKGRASS</sequence>
<name>A0A6C0EM77_9ZZZZ</name>
<dbReference type="AlphaFoldDB" id="A0A6C0EM77"/>
<dbReference type="Pfam" id="PF00085">
    <property type="entry name" value="Thioredoxin"/>
    <property type="match status" value="1"/>
</dbReference>
<dbReference type="GO" id="GO:0015035">
    <property type="term" value="F:protein-disulfide reductase activity"/>
    <property type="evidence" value="ECO:0007669"/>
    <property type="project" value="InterPro"/>
</dbReference>
<keyword evidence="1" id="KW-1015">Disulfide bond</keyword>
<dbReference type="PROSITE" id="PS00194">
    <property type="entry name" value="THIOREDOXIN_1"/>
    <property type="match status" value="1"/>
</dbReference>
<dbReference type="Gene3D" id="3.40.30.10">
    <property type="entry name" value="Glutaredoxin"/>
    <property type="match status" value="1"/>
</dbReference>
<dbReference type="PIRSF" id="PIRSF000077">
    <property type="entry name" value="Thioredoxin"/>
    <property type="match status" value="1"/>
</dbReference>
<dbReference type="SUPFAM" id="SSF52833">
    <property type="entry name" value="Thioredoxin-like"/>
    <property type="match status" value="1"/>
</dbReference>
<dbReference type="InterPro" id="IPR017937">
    <property type="entry name" value="Thioredoxin_CS"/>
</dbReference>
<proteinExistence type="predicted"/>
<evidence type="ECO:0000313" key="3">
    <source>
        <dbReference type="EMBL" id="QHT30147.1"/>
    </source>
</evidence>
<feature type="domain" description="Thioredoxin" evidence="2">
    <location>
        <begin position="1"/>
        <end position="112"/>
    </location>
</feature>
<dbReference type="PANTHER" id="PTHR46115">
    <property type="entry name" value="THIOREDOXIN-LIKE PROTEIN 1"/>
    <property type="match status" value="1"/>
</dbReference>
<dbReference type="InterPro" id="IPR036249">
    <property type="entry name" value="Thioredoxin-like_sf"/>
</dbReference>
<dbReference type="InterPro" id="IPR013766">
    <property type="entry name" value="Thioredoxin_domain"/>
</dbReference>
<dbReference type="InterPro" id="IPR005746">
    <property type="entry name" value="Thioredoxin"/>
</dbReference>
<protein>
    <recommendedName>
        <fullName evidence="2">Thioredoxin domain-containing protein</fullName>
    </recommendedName>
</protein>